<dbReference type="EMBL" id="JADKPO010000023">
    <property type="protein sequence ID" value="MBF4769280.1"/>
    <property type="molecule type" value="Genomic_DNA"/>
</dbReference>
<dbReference type="Gene3D" id="2.40.320.10">
    <property type="entry name" value="Hypothetical Protein Pfu-838710-001"/>
    <property type="match status" value="1"/>
</dbReference>
<comment type="caution">
    <text evidence="1">The sequence shown here is derived from an EMBL/GenBank/DDBJ whole genome shotgun (WGS) entry which is preliminary data.</text>
</comment>
<keyword evidence="2" id="KW-1185">Reference proteome</keyword>
<accession>A0A930VQZ9</accession>
<dbReference type="InterPro" id="IPR033469">
    <property type="entry name" value="CYTH-like_dom_sf"/>
</dbReference>
<name>A0A930VQZ9_9ACTN</name>
<proteinExistence type="predicted"/>
<protein>
    <recommendedName>
        <fullName evidence="3">CYTH domain-containing protein</fullName>
    </recommendedName>
</protein>
<evidence type="ECO:0000313" key="2">
    <source>
        <dbReference type="Proteomes" id="UP000660668"/>
    </source>
</evidence>
<evidence type="ECO:0008006" key="3">
    <source>
        <dbReference type="Google" id="ProtNLM"/>
    </source>
</evidence>
<gene>
    <name evidence="1" type="ORF">ISU10_16050</name>
</gene>
<reference evidence="1" key="1">
    <citation type="submission" date="2020-11" db="EMBL/GenBank/DDBJ databases">
        <title>Nocardioides cynanchi sp. nov., isolated from soil of rhizosphere of Cynanchum wilfordii.</title>
        <authorList>
            <person name="Lee J.-S."/>
            <person name="Suh M.K."/>
            <person name="Kim J.-S."/>
        </authorList>
    </citation>
    <scope>NUCLEOTIDE SEQUENCE</scope>
    <source>
        <strain evidence="1">KCTC 19276</strain>
    </source>
</reference>
<evidence type="ECO:0000313" key="1">
    <source>
        <dbReference type="EMBL" id="MBF4769280.1"/>
    </source>
</evidence>
<dbReference type="AlphaFoldDB" id="A0A930VQZ9"/>
<dbReference type="RefSeq" id="WP_194697429.1">
    <property type="nucleotide sequence ID" value="NZ_JADKPO010000023.1"/>
</dbReference>
<dbReference type="Proteomes" id="UP000660668">
    <property type="component" value="Unassembled WGS sequence"/>
</dbReference>
<sequence>MATSKYAHVERERRWLLAAVPDLPEHARRLDIVDRYVSGTRLRLREVTEAGLVTRKLGQKVRLGQGAGEVAHTSIYLDQAEWDRLATLPAAEVRKARTLVSHVEGMVAVDVFGGHLAGLVLAEVDAGEGQPWDLPASYGILGEVTGDEAFTGGALALAR</sequence>
<dbReference type="SUPFAM" id="SSF55154">
    <property type="entry name" value="CYTH-like phosphatases"/>
    <property type="match status" value="1"/>
</dbReference>
<organism evidence="1 2">
    <name type="scientific">Nocardioides agariphilus</name>
    <dbReference type="NCBI Taxonomy" id="433664"/>
    <lineage>
        <taxon>Bacteria</taxon>
        <taxon>Bacillati</taxon>
        <taxon>Actinomycetota</taxon>
        <taxon>Actinomycetes</taxon>
        <taxon>Propionibacteriales</taxon>
        <taxon>Nocardioidaceae</taxon>
        <taxon>Nocardioides</taxon>
    </lineage>
</organism>